<sequence length="532" mass="57009">MDVHREGEHAPMSRKTRTVLVVAVVAALFGWRALQQRKPDAPKGPPKPIAAQPAPERKLGSIAFKPCTLSPPMGAQSLEAQCGTLSVAENPALPNGRRIALNIAWIPAGESGNHDPDPVFLIAGGPGQSATESFPAMIPAFRDVSKNRDIVMVDQRGTGKSNPLQCKDDDADGKTTAAVETDVDADESPEAARAMAVKCRDQLARTADLRFYTTTDAVRDLDAVRAAIGARQVNLMGVSYGTRVAQQYAMRYPQHTRTIVLDSVAPNAIHLGNDFARNLESALDLQFGQCAKTPGCTQALGDPRARLNALMVKLRAESPLVKYRDAATGEMKEERLRPGHVAGLARMYAYAPLAASILPLLLNEADQGRYENLMSLSKMLGGSMSDMMAYGMQLSVVCTEDAAGLKADASMASSLLGNSLVDLMQAQCAVWPHGDMPKDFHAPLATKVPALLLSGELDPVTPPSYAAQVAKTLPNGREFVLRGQGHNVIAVGCMPKLWAQFLETADAKALDAKCLDSLAYTPPFTTFNGWEP</sequence>
<dbReference type="InterPro" id="IPR029058">
    <property type="entry name" value="AB_hydrolase_fold"/>
</dbReference>
<dbReference type="Proteomes" id="UP000030518">
    <property type="component" value="Unassembled WGS sequence"/>
</dbReference>
<evidence type="ECO:0000256" key="1">
    <source>
        <dbReference type="SAM" id="MobiDB-lite"/>
    </source>
</evidence>
<protein>
    <submittedName>
        <fullName evidence="4">TAP domain-containing protein</fullName>
    </submittedName>
</protein>
<dbReference type="AlphaFoldDB" id="A0A0A2WDW4"/>
<dbReference type="InterPro" id="IPR000073">
    <property type="entry name" value="AB_hydrolase_1"/>
</dbReference>
<dbReference type="STRING" id="1300345.LF41_1401"/>
<dbReference type="InterPro" id="IPR013595">
    <property type="entry name" value="Pept_S33_TAP-like_C"/>
</dbReference>
<dbReference type="PATRIC" id="fig|1300345.3.peg.2473"/>
<dbReference type="Pfam" id="PF00561">
    <property type="entry name" value="Abhydrolase_1"/>
    <property type="match status" value="1"/>
</dbReference>
<dbReference type="Gene3D" id="3.40.50.1820">
    <property type="entry name" value="alpha/beta hydrolase"/>
    <property type="match status" value="1"/>
</dbReference>
<keyword evidence="5" id="KW-1185">Reference proteome</keyword>
<feature type="domain" description="Peptidase S33 tripeptidyl aminopeptidase-like C-terminal" evidence="3">
    <location>
        <begin position="423"/>
        <end position="514"/>
    </location>
</feature>
<dbReference type="GO" id="GO:0016020">
    <property type="term" value="C:membrane"/>
    <property type="evidence" value="ECO:0007669"/>
    <property type="project" value="TreeGrafter"/>
</dbReference>
<evidence type="ECO:0000313" key="4">
    <source>
        <dbReference type="EMBL" id="KGQ18401.1"/>
    </source>
</evidence>
<feature type="domain" description="AB hydrolase-1" evidence="2">
    <location>
        <begin position="118"/>
        <end position="268"/>
    </location>
</feature>
<evidence type="ECO:0000259" key="2">
    <source>
        <dbReference type="Pfam" id="PF00561"/>
    </source>
</evidence>
<feature type="region of interest" description="Disordered" evidence="1">
    <location>
        <begin position="36"/>
        <end position="56"/>
    </location>
</feature>
<dbReference type="Pfam" id="PF08386">
    <property type="entry name" value="Abhydrolase_4"/>
    <property type="match status" value="1"/>
</dbReference>
<dbReference type="PANTHER" id="PTHR43798:SF27">
    <property type="entry name" value="HYDROLASE ALPHA_BETA HYDROLASE FOLD FAMILY"/>
    <property type="match status" value="1"/>
</dbReference>
<dbReference type="SUPFAM" id="SSF53474">
    <property type="entry name" value="alpha/beta-Hydrolases"/>
    <property type="match status" value="1"/>
</dbReference>
<reference evidence="4 5" key="1">
    <citation type="submission" date="2014-09" db="EMBL/GenBank/DDBJ databases">
        <title>Genome sequences of Lysobacter dokdonensis DS-58.</title>
        <authorList>
            <person name="Kim J.F."/>
            <person name="Kwak M.-J."/>
        </authorList>
    </citation>
    <scope>NUCLEOTIDE SEQUENCE [LARGE SCALE GENOMIC DNA]</scope>
    <source>
        <strain evidence="4 5">DS-58</strain>
    </source>
</reference>
<dbReference type="EMBL" id="JRKJ01000020">
    <property type="protein sequence ID" value="KGQ18401.1"/>
    <property type="molecule type" value="Genomic_DNA"/>
</dbReference>
<accession>A0A0A2WDW4</accession>
<dbReference type="eggNOG" id="COG0596">
    <property type="taxonomic scope" value="Bacteria"/>
</dbReference>
<gene>
    <name evidence="4" type="ORF">LF41_1401</name>
</gene>
<evidence type="ECO:0000259" key="3">
    <source>
        <dbReference type="Pfam" id="PF08386"/>
    </source>
</evidence>
<comment type="caution">
    <text evidence="4">The sequence shown here is derived from an EMBL/GenBank/DDBJ whole genome shotgun (WGS) entry which is preliminary data.</text>
</comment>
<dbReference type="InterPro" id="IPR050266">
    <property type="entry name" value="AB_hydrolase_sf"/>
</dbReference>
<evidence type="ECO:0000313" key="5">
    <source>
        <dbReference type="Proteomes" id="UP000030518"/>
    </source>
</evidence>
<name>A0A0A2WDW4_9GAMM</name>
<organism evidence="4 5">
    <name type="scientific">Lysobacter dokdonensis DS-58</name>
    <dbReference type="NCBI Taxonomy" id="1300345"/>
    <lineage>
        <taxon>Bacteria</taxon>
        <taxon>Pseudomonadati</taxon>
        <taxon>Pseudomonadota</taxon>
        <taxon>Gammaproteobacteria</taxon>
        <taxon>Lysobacterales</taxon>
        <taxon>Lysobacteraceae</taxon>
        <taxon>Noviluteimonas</taxon>
    </lineage>
</organism>
<dbReference type="PANTHER" id="PTHR43798">
    <property type="entry name" value="MONOACYLGLYCEROL LIPASE"/>
    <property type="match status" value="1"/>
</dbReference>
<proteinExistence type="predicted"/>